<accession>A0A4W4GHT5</accession>
<dbReference type="CDD" id="cd04405">
    <property type="entry name" value="RhoGAP_BRCC3-like"/>
    <property type="match status" value="1"/>
</dbReference>
<dbReference type="PANTHER" id="PTHR16206:SF9">
    <property type="entry name" value="DEP DOMAIN-CONTAINING PROTEIN 7"/>
    <property type="match status" value="1"/>
</dbReference>
<dbReference type="InterPro" id="IPR036390">
    <property type="entry name" value="WH_DNA-bd_sf"/>
</dbReference>
<reference evidence="5" key="1">
    <citation type="journal article" date="2014" name="Science">
        <title>Nonhuman genetics. Genomic basis for the convergent evolution of electric organs.</title>
        <authorList>
            <person name="Gallant J.R."/>
            <person name="Traeger L.L."/>
            <person name="Volkening J.D."/>
            <person name="Moffett H."/>
            <person name="Chen P.H."/>
            <person name="Novina C.D."/>
            <person name="Phillips G.N.Jr."/>
            <person name="Anand R."/>
            <person name="Wells G.B."/>
            <person name="Pinch M."/>
            <person name="Guth R."/>
            <person name="Unguez G.A."/>
            <person name="Albert J.S."/>
            <person name="Zakon H.H."/>
            <person name="Samanta M.P."/>
            <person name="Sussman M.R."/>
        </authorList>
    </citation>
    <scope>NUCLEOTIDE SEQUENCE [LARGE SCALE GENOMIC DNA]</scope>
</reference>
<dbReference type="InterPro" id="IPR008936">
    <property type="entry name" value="Rho_GTPase_activation_prot"/>
</dbReference>
<dbReference type="SUPFAM" id="SSF46785">
    <property type="entry name" value="Winged helix' DNA-binding domain"/>
    <property type="match status" value="1"/>
</dbReference>
<protein>
    <recommendedName>
        <fullName evidence="2">DEP domain-containing protein 7</fullName>
    </recommendedName>
</protein>
<dbReference type="InterPro" id="IPR000591">
    <property type="entry name" value="DEP_dom"/>
</dbReference>
<evidence type="ECO:0000256" key="2">
    <source>
        <dbReference type="ARBA" id="ARBA00040225"/>
    </source>
</evidence>
<dbReference type="Proteomes" id="UP000314983">
    <property type="component" value="Chromosome 2"/>
</dbReference>
<reference evidence="4" key="3">
    <citation type="submission" date="2020-05" db="EMBL/GenBank/DDBJ databases">
        <title>Electrophorus electricus (electric eel) genome, fEleEle1, primary haplotype.</title>
        <authorList>
            <person name="Myers G."/>
            <person name="Meyer A."/>
            <person name="Fedrigo O."/>
            <person name="Formenti G."/>
            <person name="Rhie A."/>
            <person name="Tracey A."/>
            <person name="Sims Y."/>
            <person name="Jarvis E.D."/>
        </authorList>
    </citation>
    <scope>NUCLEOTIDE SEQUENCE [LARGE SCALE GENOMIC DNA]</scope>
</reference>
<dbReference type="Gene3D" id="1.10.555.10">
    <property type="entry name" value="Rho GTPase activation protein"/>
    <property type="match status" value="1"/>
</dbReference>
<organism evidence="4 5">
    <name type="scientific">Electrophorus electricus</name>
    <name type="common">Electric eel</name>
    <name type="synonym">Gymnotus electricus</name>
    <dbReference type="NCBI Taxonomy" id="8005"/>
    <lineage>
        <taxon>Eukaryota</taxon>
        <taxon>Metazoa</taxon>
        <taxon>Chordata</taxon>
        <taxon>Craniata</taxon>
        <taxon>Vertebrata</taxon>
        <taxon>Euteleostomi</taxon>
        <taxon>Actinopterygii</taxon>
        <taxon>Neopterygii</taxon>
        <taxon>Teleostei</taxon>
        <taxon>Ostariophysi</taxon>
        <taxon>Gymnotiformes</taxon>
        <taxon>Gymnotoidei</taxon>
        <taxon>Gymnotidae</taxon>
        <taxon>Electrophorus</taxon>
    </lineage>
</organism>
<dbReference type="Ensembl" id="ENSEEET00000038115.2">
    <property type="protein sequence ID" value="ENSEEEP00000037677.2"/>
    <property type="gene ID" value="ENSEEEG00000017918.2"/>
</dbReference>
<comment type="similarity">
    <text evidence="1">Belongs to the DEPDC7 family.</text>
</comment>
<proteinExistence type="inferred from homology"/>
<evidence type="ECO:0000313" key="5">
    <source>
        <dbReference type="Proteomes" id="UP000314983"/>
    </source>
</evidence>
<sequence>MHLPTDHRMVSKPFQSSVIWRQIISHLQAEVKVKRRRHYLKSHSNCFLGSDAVNVIHGYINQNKILGNMEVPRAKVVRVCQALLDCRVFEAVASRTFGKESKLRVFQDSDGSLYRFLSTTHNSPLLCSAENTLLSPDEQRKAHSQQDDLLFSHSTPVKGDHIMDVLLEGLDLRISLSLSLSLSLSVVSKVWQEQTVQRLLQLIELPILDGLLDCKEYHPTQSGVHNNEPDLLFTSNYLEREILKAFKESQKEEWLSAALDLLDFLPDQQVVEMSRELPRCKALLFDILAKHYGQANPQPLLPTPLNDVYTQITELLVNGKAEAALEVLQLCLKLLPAASREELYRLLGFMSLAADPQHIRLHKEVENRMMVKKTFGRAIIQSKSLPKGKVDLLLLFMLDNHEDIFKVPKTTFCFISVYMVYISWIFHRSRNLYKETVKELTNSELFVLLRNIDENPSYSMKEKNRLLAQFYKGHPDIFAQYFGSRLCTINLLDV</sequence>
<dbReference type="PANTHER" id="PTHR16206">
    <property type="entry name" value="DEP DOMAIN-CONTAINING"/>
    <property type="match status" value="1"/>
</dbReference>
<evidence type="ECO:0000313" key="4">
    <source>
        <dbReference type="Ensembl" id="ENSEEEP00000037677.2"/>
    </source>
</evidence>
<dbReference type="AlphaFoldDB" id="A0A4W4GHT5"/>
<dbReference type="Pfam" id="PF00610">
    <property type="entry name" value="DEP"/>
    <property type="match status" value="1"/>
</dbReference>
<dbReference type="CDD" id="cd04446">
    <property type="entry name" value="DEP_DEPDC4"/>
    <property type="match status" value="1"/>
</dbReference>
<feature type="domain" description="DEP" evidence="3">
    <location>
        <begin position="27"/>
        <end position="118"/>
    </location>
</feature>
<dbReference type="SMART" id="SM00049">
    <property type="entry name" value="DEP"/>
    <property type="match status" value="1"/>
</dbReference>
<reference evidence="4" key="4">
    <citation type="submission" date="2025-08" db="UniProtKB">
        <authorList>
            <consortium name="Ensembl"/>
        </authorList>
    </citation>
    <scope>IDENTIFICATION</scope>
</reference>
<keyword evidence="5" id="KW-1185">Reference proteome</keyword>
<evidence type="ECO:0000256" key="1">
    <source>
        <dbReference type="ARBA" id="ARBA00037970"/>
    </source>
</evidence>
<dbReference type="Gene3D" id="1.10.10.10">
    <property type="entry name" value="Winged helix-like DNA-binding domain superfamily/Winged helix DNA-binding domain"/>
    <property type="match status" value="1"/>
</dbReference>
<dbReference type="GeneTree" id="ENSGT00950000182976"/>
<reference evidence="4" key="5">
    <citation type="submission" date="2025-09" db="UniProtKB">
        <authorList>
            <consortium name="Ensembl"/>
        </authorList>
    </citation>
    <scope>IDENTIFICATION</scope>
</reference>
<dbReference type="InterPro" id="IPR036388">
    <property type="entry name" value="WH-like_DNA-bd_sf"/>
</dbReference>
<name>A0A4W4GHT5_ELEEL</name>
<dbReference type="GO" id="GO:0035556">
    <property type="term" value="P:intracellular signal transduction"/>
    <property type="evidence" value="ECO:0007669"/>
    <property type="project" value="InterPro"/>
</dbReference>
<evidence type="ECO:0000259" key="3">
    <source>
        <dbReference type="SMART" id="SM00049"/>
    </source>
</evidence>
<reference evidence="5" key="2">
    <citation type="journal article" date="2017" name="Sci. Adv.">
        <title>A tail of two voltages: Proteomic comparison of the three electric organs of the electric eel.</title>
        <authorList>
            <person name="Traeger L.L."/>
            <person name="Sabat G."/>
            <person name="Barrett-Wilt G.A."/>
            <person name="Wells G.B."/>
            <person name="Sussman M.R."/>
        </authorList>
    </citation>
    <scope>NUCLEOTIDE SEQUENCE [LARGE SCALE GENOMIC DNA]</scope>
</reference>
<gene>
    <name evidence="4" type="primary">depdc7b</name>
</gene>